<evidence type="ECO:0000313" key="2">
    <source>
        <dbReference type="Proteomes" id="UP000321393"/>
    </source>
</evidence>
<gene>
    <name evidence="1" type="ORF">E6C27_scaffold280G001600</name>
</gene>
<dbReference type="STRING" id="1194695.A0A5A7UUU2"/>
<accession>A0A5A7UUU2</accession>
<dbReference type="AlphaFoldDB" id="A0A5A7UUU2"/>
<dbReference type="PANTHER" id="PTHR35306:SF1">
    <property type="entry name" value="VQ DOMAIN-CONTAINING PROTEIN"/>
    <property type="match status" value="1"/>
</dbReference>
<reference evidence="1 2" key="1">
    <citation type="submission" date="2019-08" db="EMBL/GenBank/DDBJ databases">
        <title>Draft genome sequences of two oriental melons (Cucumis melo L. var makuwa).</title>
        <authorList>
            <person name="Kwon S.-Y."/>
        </authorList>
    </citation>
    <scope>NUCLEOTIDE SEQUENCE [LARGE SCALE GENOMIC DNA]</scope>
    <source>
        <strain evidence="2">cv. SW 3</strain>
        <tissue evidence="1">Leaf</tissue>
    </source>
</reference>
<evidence type="ECO:0000313" key="1">
    <source>
        <dbReference type="EMBL" id="KAA0057315.1"/>
    </source>
</evidence>
<dbReference type="OrthoDB" id="1921042at2759"/>
<dbReference type="EMBL" id="SSTE01007195">
    <property type="protein sequence ID" value="KAA0057315.1"/>
    <property type="molecule type" value="Genomic_DNA"/>
</dbReference>
<proteinExistence type="predicted"/>
<dbReference type="InterPro" id="IPR028322">
    <property type="entry name" value="PNRC-like_rgn"/>
</dbReference>
<dbReference type="Proteomes" id="UP000321393">
    <property type="component" value="Unassembled WGS sequence"/>
</dbReference>
<comment type="caution">
    <text evidence="1">The sequence shown here is derived from an EMBL/GenBank/DDBJ whole genome shotgun (WGS) entry which is preliminary data.</text>
</comment>
<organism evidence="1 2">
    <name type="scientific">Cucumis melo var. makuwa</name>
    <name type="common">Oriental melon</name>
    <dbReference type="NCBI Taxonomy" id="1194695"/>
    <lineage>
        <taxon>Eukaryota</taxon>
        <taxon>Viridiplantae</taxon>
        <taxon>Streptophyta</taxon>
        <taxon>Embryophyta</taxon>
        <taxon>Tracheophyta</taxon>
        <taxon>Spermatophyta</taxon>
        <taxon>Magnoliopsida</taxon>
        <taxon>eudicotyledons</taxon>
        <taxon>Gunneridae</taxon>
        <taxon>Pentapetalae</taxon>
        <taxon>rosids</taxon>
        <taxon>fabids</taxon>
        <taxon>Cucurbitales</taxon>
        <taxon>Cucurbitaceae</taxon>
        <taxon>Benincaseae</taxon>
        <taxon>Cucumis</taxon>
    </lineage>
</organism>
<dbReference type="PANTHER" id="PTHR35306">
    <property type="entry name" value="BNAA03G57290D PROTEIN"/>
    <property type="match status" value="1"/>
</dbReference>
<dbReference type="Pfam" id="PF15365">
    <property type="entry name" value="PNRC"/>
    <property type="match status" value="1"/>
</dbReference>
<name>A0A5A7UUU2_CUCMM</name>
<dbReference type="GO" id="GO:0016071">
    <property type="term" value="P:mRNA metabolic process"/>
    <property type="evidence" value="ECO:0007669"/>
    <property type="project" value="UniProtKB-ARBA"/>
</dbReference>
<protein>
    <submittedName>
        <fullName evidence="1">Nascent polypeptide-associated complex subunit alpha, muscle-specific form</fullName>
    </submittedName>
</protein>
<sequence>MEAVVVIEQHRNQYYDRVKPHGPARFGSLRSRDFGGMNCRSFQSGAGILPTPLKACTSETEHFYPSPKTPPPFLTSNSENRKQLATARSAPISIKPKLSNQSNVFHEEFYDRSFSFSELWAGPTYSNSPPPSSLPIPKFSVAKRTTSLELARSAPEFEMHHPSAKELQAPVNRLTLSAVLVYILLSQLWALMLSTNVQMLHLNLCLDAEHDLVLADKDKIGCDRKATQIKSKILGRRKFVAFHEIIDHMEQSENVRVESSGDGFSCMFGLLWR</sequence>